<dbReference type="Proteomes" id="UP000013782">
    <property type="component" value="Unassembled WGS sequence"/>
</dbReference>
<comment type="similarity">
    <text evidence="1">Belongs to the YciI family.</text>
</comment>
<dbReference type="PANTHER" id="PTHR37828:SF1">
    <property type="entry name" value="YCII-RELATED DOMAIN-CONTAINING PROTEIN"/>
    <property type="match status" value="1"/>
</dbReference>
<name>R2TBN8_9ENTE</name>
<sequence length="101" mass="11597">MEKWVYAMFIEKTKTYNRLTKAEVEKHVAHLRKLDEAGKLDFCGVFKGYPGVAGMLLLKTDSYEEAEELCKQEPLVIGGYAKYKLKALRVADKENNYLFGN</sequence>
<feature type="domain" description="YCII-related" evidence="2">
    <location>
        <begin position="6"/>
        <end position="86"/>
    </location>
</feature>
<dbReference type="RefSeq" id="WP_010755372.1">
    <property type="nucleotide sequence ID" value="NZ_ASWD01000002.1"/>
</dbReference>
<organism evidence="3 4">
    <name type="scientific">Enterococcus pallens ATCC BAA-351</name>
    <dbReference type="NCBI Taxonomy" id="1158607"/>
    <lineage>
        <taxon>Bacteria</taxon>
        <taxon>Bacillati</taxon>
        <taxon>Bacillota</taxon>
        <taxon>Bacilli</taxon>
        <taxon>Lactobacillales</taxon>
        <taxon>Enterococcaceae</taxon>
        <taxon>Enterococcus</taxon>
    </lineage>
</organism>
<dbReference type="InterPro" id="IPR005545">
    <property type="entry name" value="YCII"/>
</dbReference>
<dbReference type="OrthoDB" id="162319at2"/>
<evidence type="ECO:0000313" key="3">
    <source>
        <dbReference type="EMBL" id="EOH97639.1"/>
    </source>
</evidence>
<evidence type="ECO:0000259" key="2">
    <source>
        <dbReference type="Pfam" id="PF03795"/>
    </source>
</evidence>
<comment type="caution">
    <text evidence="3">The sequence shown here is derived from an EMBL/GenBank/DDBJ whole genome shotgun (WGS) entry which is preliminary data.</text>
</comment>
<dbReference type="SUPFAM" id="SSF54909">
    <property type="entry name" value="Dimeric alpha+beta barrel"/>
    <property type="match status" value="1"/>
</dbReference>
<gene>
    <name evidence="3" type="ORF">UAU_00307</name>
</gene>
<dbReference type="eggNOG" id="ENOG50346EU">
    <property type="taxonomic scope" value="Bacteria"/>
</dbReference>
<protein>
    <recommendedName>
        <fullName evidence="2">YCII-related domain-containing protein</fullName>
    </recommendedName>
</protein>
<accession>R2TBN8</accession>
<dbReference type="Pfam" id="PF03795">
    <property type="entry name" value="YCII"/>
    <property type="match status" value="1"/>
</dbReference>
<dbReference type="EMBL" id="AJAQ01000001">
    <property type="protein sequence ID" value="EOH97639.1"/>
    <property type="molecule type" value="Genomic_DNA"/>
</dbReference>
<dbReference type="InterPro" id="IPR011008">
    <property type="entry name" value="Dimeric_a/b-barrel"/>
</dbReference>
<dbReference type="HOGENOM" id="CLU_110355_8_0_9"/>
<evidence type="ECO:0000256" key="1">
    <source>
        <dbReference type="ARBA" id="ARBA00007689"/>
    </source>
</evidence>
<dbReference type="STRING" id="160454.RV10_GL004831"/>
<dbReference type="Gene3D" id="3.30.70.1060">
    <property type="entry name" value="Dimeric alpha+beta barrel"/>
    <property type="match status" value="1"/>
</dbReference>
<dbReference type="AlphaFoldDB" id="R2TBN8"/>
<proteinExistence type="inferred from homology"/>
<keyword evidence="4" id="KW-1185">Reference proteome</keyword>
<reference evidence="3 4" key="1">
    <citation type="submission" date="2013-02" db="EMBL/GenBank/DDBJ databases">
        <title>The Genome Sequence of Enterococcus pallens BAA-351.</title>
        <authorList>
            <consortium name="The Broad Institute Genome Sequencing Platform"/>
            <consortium name="The Broad Institute Genome Sequencing Center for Infectious Disease"/>
            <person name="Earl A.M."/>
            <person name="Gilmore M.S."/>
            <person name="Lebreton F."/>
            <person name="Walker B."/>
            <person name="Young S.K."/>
            <person name="Zeng Q."/>
            <person name="Gargeya S."/>
            <person name="Fitzgerald M."/>
            <person name="Haas B."/>
            <person name="Abouelleil A."/>
            <person name="Alvarado L."/>
            <person name="Arachchi H.M."/>
            <person name="Berlin A.M."/>
            <person name="Chapman S.B."/>
            <person name="Dewar J."/>
            <person name="Goldberg J."/>
            <person name="Griggs A."/>
            <person name="Gujja S."/>
            <person name="Hansen M."/>
            <person name="Howarth C."/>
            <person name="Imamovic A."/>
            <person name="Larimer J."/>
            <person name="McCowan C."/>
            <person name="Murphy C."/>
            <person name="Neiman D."/>
            <person name="Pearson M."/>
            <person name="Priest M."/>
            <person name="Roberts A."/>
            <person name="Saif S."/>
            <person name="Shea T."/>
            <person name="Sisk P."/>
            <person name="Sykes S."/>
            <person name="Wortman J."/>
            <person name="Nusbaum C."/>
            <person name="Birren B."/>
        </authorList>
    </citation>
    <scope>NUCLEOTIDE SEQUENCE [LARGE SCALE GENOMIC DNA]</scope>
    <source>
        <strain evidence="3 4">ATCC BAA-351</strain>
    </source>
</reference>
<evidence type="ECO:0000313" key="4">
    <source>
        <dbReference type="Proteomes" id="UP000013782"/>
    </source>
</evidence>
<dbReference type="PATRIC" id="fig|1158607.3.peg.309"/>
<dbReference type="PANTHER" id="PTHR37828">
    <property type="entry name" value="GSR2449 PROTEIN"/>
    <property type="match status" value="1"/>
</dbReference>